<evidence type="ECO:0000313" key="1">
    <source>
        <dbReference type="EnsemblMetazoa" id="XP_022671765"/>
    </source>
</evidence>
<dbReference type="AlphaFoldDB" id="A0A7M7KZF4"/>
<dbReference type="GeneID" id="111254798"/>
<dbReference type="KEGG" id="vde:111254798"/>
<organism evidence="1 2">
    <name type="scientific">Varroa destructor</name>
    <name type="common">Honeybee mite</name>
    <dbReference type="NCBI Taxonomy" id="109461"/>
    <lineage>
        <taxon>Eukaryota</taxon>
        <taxon>Metazoa</taxon>
        <taxon>Ecdysozoa</taxon>
        <taxon>Arthropoda</taxon>
        <taxon>Chelicerata</taxon>
        <taxon>Arachnida</taxon>
        <taxon>Acari</taxon>
        <taxon>Parasitiformes</taxon>
        <taxon>Mesostigmata</taxon>
        <taxon>Gamasina</taxon>
        <taxon>Dermanyssoidea</taxon>
        <taxon>Varroidae</taxon>
        <taxon>Varroa</taxon>
    </lineage>
</organism>
<sequence length="134" mass="15196">MGYWTALMFVRWKANRMPYTHLNTERDAYPRKPSQATPIVNTNQAVQVVNPGGPDDQDNIVFEQKWQSGPKCKDAFHKSLPPYGAVFHDKNMKQTIFRERLSKTHSNDAVYPAGGPDVTRVISERITDGHDPAV</sequence>
<dbReference type="RefSeq" id="XP_022671765.1">
    <property type="nucleotide sequence ID" value="XM_022816030.1"/>
</dbReference>
<dbReference type="EnsemblMetazoa" id="XM_022816030">
    <property type="protein sequence ID" value="XP_022671765"/>
    <property type="gene ID" value="LOC111254798"/>
</dbReference>
<protein>
    <submittedName>
        <fullName evidence="1">Uncharacterized protein</fullName>
    </submittedName>
</protein>
<reference evidence="1" key="1">
    <citation type="submission" date="2021-01" db="UniProtKB">
        <authorList>
            <consortium name="EnsemblMetazoa"/>
        </authorList>
    </citation>
    <scope>IDENTIFICATION</scope>
</reference>
<keyword evidence="2" id="KW-1185">Reference proteome</keyword>
<dbReference type="Proteomes" id="UP000594260">
    <property type="component" value="Unplaced"/>
</dbReference>
<name>A0A7M7KZF4_VARDE</name>
<proteinExistence type="predicted"/>
<evidence type="ECO:0000313" key="2">
    <source>
        <dbReference type="Proteomes" id="UP000594260"/>
    </source>
</evidence>
<accession>A0A7M7KZF4</accession>
<dbReference type="InParanoid" id="A0A7M7KZF4"/>